<keyword evidence="2" id="KW-0472">Membrane</keyword>
<feature type="signal peptide" evidence="4">
    <location>
        <begin position="1"/>
        <end position="21"/>
    </location>
</feature>
<dbReference type="PANTHER" id="PTHR37482">
    <property type="entry name" value="OUTER MEMBRANE PROTEIN ASSEMBLY FACTOR BAME"/>
    <property type="match status" value="1"/>
</dbReference>
<dbReference type="PANTHER" id="PTHR37482:SF1">
    <property type="entry name" value="OUTER MEMBRANE PROTEIN ASSEMBLY FACTOR BAME"/>
    <property type="match status" value="1"/>
</dbReference>
<keyword evidence="3" id="KW-0998">Cell outer membrane</keyword>
<dbReference type="GO" id="GO:0051205">
    <property type="term" value="P:protein insertion into membrane"/>
    <property type="evidence" value="ECO:0007669"/>
    <property type="project" value="TreeGrafter"/>
</dbReference>
<gene>
    <name evidence="6" type="ORF">G4223_07300</name>
</gene>
<sequence length="153" mass="16476">MNVLTRPSPFALALVAALALGACTPTVDLRGNLPTPENLAEIKPGKTTRDEVQQLLGTPSTTSTFGDESWQYISARTETKAFFKPEVKDRKVVSITFDRSGVVKDVIERGLEDGVAINSVERETPTAGKELSILEQLVGNIGKFSKDSKGNSP</sequence>
<dbReference type="AlphaFoldDB" id="A0A7C9UYQ3"/>
<proteinExistence type="predicted"/>
<name>A0A7C9UYQ3_9PROT</name>
<dbReference type="InterPro" id="IPR037873">
    <property type="entry name" value="BamE-like"/>
</dbReference>
<comment type="caution">
    <text evidence="6">The sequence shown here is derived from an EMBL/GenBank/DDBJ whole genome shotgun (WGS) entry which is preliminary data.</text>
</comment>
<organism evidence="6 7">
    <name type="scientific">Magnetospirillum aberrantis SpK</name>
    <dbReference type="NCBI Taxonomy" id="908842"/>
    <lineage>
        <taxon>Bacteria</taxon>
        <taxon>Pseudomonadati</taxon>
        <taxon>Pseudomonadota</taxon>
        <taxon>Alphaproteobacteria</taxon>
        <taxon>Rhodospirillales</taxon>
        <taxon>Rhodospirillaceae</taxon>
        <taxon>Magnetospirillum</taxon>
    </lineage>
</organism>
<feature type="domain" description="Outer membrane protein assembly factor BamE" evidence="5">
    <location>
        <begin position="31"/>
        <end position="105"/>
    </location>
</feature>
<keyword evidence="1 4" id="KW-0732">Signal</keyword>
<reference evidence="6 7" key="1">
    <citation type="submission" date="2020-02" db="EMBL/GenBank/DDBJ databases">
        <authorList>
            <person name="Dziuba M."/>
            <person name="Kuznetsov B."/>
            <person name="Mardanov A."/>
            <person name="Ravin N."/>
            <person name="Grouzdev D."/>
        </authorList>
    </citation>
    <scope>NUCLEOTIDE SEQUENCE [LARGE SCALE GENOMIC DNA]</scope>
    <source>
        <strain evidence="6 7">SpK</strain>
    </source>
</reference>
<dbReference type="GO" id="GO:0030674">
    <property type="term" value="F:protein-macromolecule adaptor activity"/>
    <property type="evidence" value="ECO:0007669"/>
    <property type="project" value="TreeGrafter"/>
</dbReference>
<evidence type="ECO:0000313" key="6">
    <source>
        <dbReference type="EMBL" id="NFV79913.1"/>
    </source>
</evidence>
<evidence type="ECO:0000259" key="5">
    <source>
        <dbReference type="Pfam" id="PF04355"/>
    </source>
</evidence>
<dbReference type="GO" id="GO:1990063">
    <property type="term" value="C:Bam protein complex"/>
    <property type="evidence" value="ECO:0007669"/>
    <property type="project" value="TreeGrafter"/>
</dbReference>
<dbReference type="Pfam" id="PF04355">
    <property type="entry name" value="BamE"/>
    <property type="match status" value="1"/>
</dbReference>
<feature type="chain" id="PRO_5028999134" evidence="4">
    <location>
        <begin position="22"/>
        <end position="153"/>
    </location>
</feature>
<dbReference type="Gene3D" id="3.30.1450.10">
    <property type="match status" value="1"/>
</dbReference>
<keyword evidence="7" id="KW-1185">Reference proteome</keyword>
<evidence type="ECO:0000256" key="3">
    <source>
        <dbReference type="ARBA" id="ARBA00023237"/>
    </source>
</evidence>
<dbReference type="PROSITE" id="PS51257">
    <property type="entry name" value="PROKAR_LIPOPROTEIN"/>
    <property type="match status" value="1"/>
</dbReference>
<evidence type="ECO:0000256" key="4">
    <source>
        <dbReference type="SAM" id="SignalP"/>
    </source>
</evidence>
<evidence type="ECO:0000256" key="2">
    <source>
        <dbReference type="ARBA" id="ARBA00023136"/>
    </source>
</evidence>
<accession>A0A7C9UYQ3</accession>
<dbReference type="GO" id="GO:0043165">
    <property type="term" value="P:Gram-negative-bacterium-type cell outer membrane assembly"/>
    <property type="evidence" value="ECO:0007669"/>
    <property type="project" value="TreeGrafter"/>
</dbReference>
<dbReference type="Proteomes" id="UP000480684">
    <property type="component" value="Unassembled WGS sequence"/>
</dbReference>
<evidence type="ECO:0000256" key="1">
    <source>
        <dbReference type="ARBA" id="ARBA00022729"/>
    </source>
</evidence>
<dbReference type="InterPro" id="IPR007450">
    <property type="entry name" value="BamE_dom"/>
</dbReference>
<protein>
    <submittedName>
        <fullName evidence="6">Outer membrane protein assembly factor BamE</fullName>
    </submittedName>
</protein>
<dbReference type="InterPro" id="IPR026592">
    <property type="entry name" value="BamE"/>
</dbReference>
<dbReference type="RefSeq" id="WP_163677146.1">
    <property type="nucleotide sequence ID" value="NZ_JAAIYP010000034.1"/>
</dbReference>
<evidence type="ECO:0000313" key="7">
    <source>
        <dbReference type="Proteomes" id="UP000480684"/>
    </source>
</evidence>
<dbReference type="EMBL" id="JAAIYP010000034">
    <property type="protein sequence ID" value="NFV79913.1"/>
    <property type="molecule type" value="Genomic_DNA"/>
</dbReference>